<reference evidence="3 4" key="1">
    <citation type="submission" date="2017-09" db="EMBL/GenBank/DDBJ databases">
        <title>Depth-based differentiation of microbial function through sediment-hosted aquifers and enrichment of novel symbionts in the deep terrestrial subsurface.</title>
        <authorList>
            <person name="Probst A.J."/>
            <person name="Ladd B."/>
            <person name="Jarett J.K."/>
            <person name="Geller-Mcgrath D.E."/>
            <person name="Sieber C.M."/>
            <person name="Emerson J.B."/>
            <person name="Anantharaman K."/>
            <person name="Thomas B.C."/>
            <person name="Malmstrom R."/>
            <person name="Stieglmeier M."/>
            <person name="Klingl A."/>
            <person name="Woyke T."/>
            <person name="Ryan C.M."/>
            <person name="Banfield J.F."/>
        </authorList>
    </citation>
    <scope>NUCLEOTIDE SEQUENCE [LARGE SCALE GENOMIC DNA]</scope>
    <source>
        <strain evidence="3">CG08_land_8_20_14_0_20_40_16</strain>
    </source>
</reference>
<proteinExistence type="predicted"/>
<protein>
    <submittedName>
        <fullName evidence="3">Uncharacterized protein</fullName>
    </submittedName>
</protein>
<comment type="caution">
    <text evidence="3">The sequence shown here is derived from an EMBL/GenBank/DDBJ whole genome shotgun (WGS) entry which is preliminary data.</text>
</comment>
<keyword evidence="2" id="KW-1133">Transmembrane helix</keyword>
<keyword evidence="2" id="KW-0472">Membrane</keyword>
<feature type="compositionally biased region" description="Polar residues" evidence="1">
    <location>
        <begin position="1"/>
        <end position="10"/>
    </location>
</feature>
<feature type="region of interest" description="Disordered" evidence="1">
    <location>
        <begin position="1"/>
        <end position="22"/>
    </location>
</feature>
<dbReference type="AlphaFoldDB" id="A0A2H0YYM8"/>
<feature type="transmembrane region" description="Helical" evidence="2">
    <location>
        <begin position="142"/>
        <end position="165"/>
    </location>
</feature>
<name>A0A2H0YYM8_9BACT</name>
<sequence>MTEDILQSTAKPRPETPGNTSKKKKVSIMGVLFTIILAIVLILLGERIVFDLNRVSNPIVEKSVTSQSDYSIFRSASSLGLSSESSGLSDTSIYYPTTKKGEYLIYKLSIHSAFIIPIFLLTFLFHYLFVVKKKYPQLYVVMYAYLTFAFWMLLHLLGELAIFISNQFPNSAIYIILGVLVVIFTGLAVFVQKRIHHGAEV</sequence>
<dbReference type="Proteomes" id="UP000231542">
    <property type="component" value="Unassembled WGS sequence"/>
</dbReference>
<keyword evidence="2" id="KW-0812">Transmembrane</keyword>
<accession>A0A2H0YYM8</accession>
<gene>
    <name evidence="3" type="ORF">COT24_01495</name>
</gene>
<feature type="transmembrane region" description="Helical" evidence="2">
    <location>
        <begin position="26"/>
        <end position="45"/>
    </location>
</feature>
<evidence type="ECO:0000256" key="1">
    <source>
        <dbReference type="SAM" id="MobiDB-lite"/>
    </source>
</evidence>
<evidence type="ECO:0000313" key="4">
    <source>
        <dbReference type="Proteomes" id="UP000231542"/>
    </source>
</evidence>
<feature type="transmembrane region" description="Helical" evidence="2">
    <location>
        <begin position="171"/>
        <end position="191"/>
    </location>
</feature>
<dbReference type="EMBL" id="PEXU01000018">
    <property type="protein sequence ID" value="PIS42833.1"/>
    <property type="molecule type" value="Genomic_DNA"/>
</dbReference>
<evidence type="ECO:0000313" key="3">
    <source>
        <dbReference type="EMBL" id="PIS42833.1"/>
    </source>
</evidence>
<organism evidence="3 4">
    <name type="scientific">Candidatus Kerfeldbacteria bacterium CG08_land_8_20_14_0_20_40_16</name>
    <dbReference type="NCBI Taxonomy" id="2014244"/>
    <lineage>
        <taxon>Bacteria</taxon>
        <taxon>Candidatus Kerfeldiibacteriota</taxon>
    </lineage>
</organism>
<feature type="transmembrane region" description="Helical" evidence="2">
    <location>
        <begin position="108"/>
        <end position="130"/>
    </location>
</feature>
<evidence type="ECO:0000256" key="2">
    <source>
        <dbReference type="SAM" id="Phobius"/>
    </source>
</evidence>